<feature type="chain" id="PRO_5027076279" evidence="1">
    <location>
        <begin position="20"/>
        <end position="277"/>
    </location>
</feature>
<reference evidence="2 3" key="1">
    <citation type="submission" date="2020-05" db="EMBL/GenBank/DDBJ databases">
        <title>Genome sequencing of Spirosoma sp. TS118.</title>
        <authorList>
            <person name="Lee J.-H."/>
            <person name="Jeong S."/>
            <person name="Zhao L."/>
            <person name="Jung J.-H."/>
            <person name="Kim M.-K."/>
            <person name="Lim S."/>
        </authorList>
    </citation>
    <scope>NUCLEOTIDE SEQUENCE [LARGE SCALE GENOMIC DNA]</scope>
    <source>
        <strain evidence="2 3">TS118</strain>
    </source>
</reference>
<gene>
    <name evidence="2" type="ORF">HNV11_09455</name>
</gene>
<name>A0A6M5Y8L5_9BACT</name>
<keyword evidence="1" id="KW-0732">Signal</keyword>
<dbReference type="InterPro" id="IPR019619">
    <property type="entry name" value="DUF2490"/>
</dbReference>
<evidence type="ECO:0000256" key="1">
    <source>
        <dbReference type="SAM" id="SignalP"/>
    </source>
</evidence>
<proteinExistence type="predicted"/>
<evidence type="ECO:0000313" key="2">
    <source>
        <dbReference type="EMBL" id="QJW89591.1"/>
    </source>
</evidence>
<sequence>MPFRFLIAVFIFLSSIASAQDYTTVVRHRPVLWTEMDLVYRTRGRWSFQLDNIYRRQADDSNGSDLNILRYPLQQAFRPWVTYQLSKPVRVSLSPISLWWAWNQTSKSPLTIQRNIRFIPQILLTQPVGRSELVLRFRSEFRWSSVADTLRHPYDVLTDDLPPFTRRDVRHRLLLRWVQPLSRQGPPAESGFVQGSIEPLAYLSSRDTRLDQLQSSIIFGKRLSENYRLSIGYQNILTIRKNDAAHIRSLQYTHALTCTISIGNQLQKRPGTNPVSQ</sequence>
<protein>
    <submittedName>
        <fullName evidence="2">DUF2490 domain-containing protein</fullName>
    </submittedName>
</protein>
<dbReference type="Pfam" id="PF10677">
    <property type="entry name" value="DUF2490"/>
    <property type="match status" value="1"/>
</dbReference>
<dbReference type="AlphaFoldDB" id="A0A6M5Y8L5"/>
<evidence type="ECO:0000313" key="3">
    <source>
        <dbReference type="Proteomes" id="UP000502756"/>
    </source>
</evidence>
<feature type="signal peptide" evidence="1">
    <location>
        <begin position="1"/>
        <end position="19"/>
    </location>
</feature>
<dbReference type="EMBL" id="CP053435">
    <property type="protein sequence ID" value="QJW89591.1"/>
    <property type="molecule type" value="Genomic_DNA"/>
</dbReference>
<dbReference type="Proteomes" id="UP000502756">
    <property type="component" value="Chromosome"/>
</dbReference>
<organism evidence="2 3">
    <name type="scientific">Spirosoma taeanense</name>
    <dbReference type="NCBI Taxonomy" id="2735870"/>
    <lineage>
        <taxon>Bacteria</taxon>
        <taxon>Pseudomonadati</taxon>
        <taxon>Bacteroidota</taxon>
        <taxon>Cytophagia</taxon>
        <taxon>Cytophagales</taxon>
        <taxon>Cytophagaceae</taxon>
        <taxon>Spirosoma</taxon>
    </lineage>
</organism>
<dbReference type="KEGG" id="stae:HNV11_09455"/>
<accession>A0A6M5Y8L5</accession>
<keyword evidence="3" id="KW-1185">Reference proteome</keyword>
<dbReference type="RefSeq" id="WP_171739430.1">
    <property type="nucleotide sequence ID" value="NZ_CP053435.1"/>
</dbReference>